<dbReference type="STRING" id="1445510.YC6258_04820"/>
<evidence type="ECO:0000259" key="2">
    <source>
        <dbReference type="Pfam" id="PF01738"/>
    </source>
</evidence>
<keyword evidence="1" id="KW-0175">Coiled coil</keyword>
<reference evidence="3 4" key="1">
    <citation type="submission" date="2014-01" db="EMBL/GenBank/DDBJ databases">
        <title>Full genme sequencing of cellulolytic bacterium Gynuella sunshinyii YC6258T gen. nov., sp. nov.</title>
        <authorList>
            <person name="Khan H."/>
            <person name="Chung E.J."/>
            <person name="Chung Y.R."/>
        </authorList>
    </citation>
    <scope>NUCLEOTIDE SEQUENCE [LARGE SCALE GENOMIC DNA]</scope>
    <source>
        <strain evidence="3 4">YC6258</strain>
    </source>
</reference>
<dbReference type="SUPFAM" id="SSF53474">
    <property type="entry name" value="alpha/beta-Hydrolases"/>
    <property type="match status" value="1"/>
</dbReference>
<feature type="coiled-coil region" evidence="1">
    <location>
        <begin position="105"/>
        <end position="132"/>
    </location>
</feature>
<feature type="domain" description="Dienelactone hydrolase" evidence="2">
    <location>
        <begin position="58"/>
        <end position="275"/>
    </location>
</feature>
<dbReference type="EMBL" id="CP007142">
    <property type="protein sequence ID" value="AJQ96852.1"/>
    <property type="molecule type" value="Genomic_DNA"/>
</dbReference>
<evidence type="ECO:0000313" key="4">
    <source>
        <dbReference type="Proteomes" id="UP000032266"/>
    </source>
</evidence>
<name>A0A0C5VQJ0_9GAMM</name>
<dbReference type="Pfam" id="PF01738">
    <property type="entry name" value="DLH"/>
    <property type="match status" value="1"/>
</dbReference>
<sequence>MTANGFSVSYRVINLAIMSTVTSHLQTFFLDHGEQSMSEVIVKPIAYEHEGRSFEGRLVYVEGSKPTRGLLMAPNFKGISPLAIEVASEQVKQDSVILVLDPYGVEFHSASVEALRDEMQRLAQDNAGLRSRLQAAYEVLKTEATAMGVNADNLAVFGFCFGGACILEMARAGVPMKAFVSLHGLLQTPNPEQSKTPAGPVLVLNGADDPLVPEAERLAFEAEMTRIGADWQLVNFGKTLHAFTDPYANMPGRTQYNPVVARRAFAMMHDLFDEVLA</sequence>
<keyword evidence="4" id="KW-1185">Reference proteome</keyword>
<dbReference type="HOGENOM" id="CLU_054590_3_1_6"/>
<dbReference type="KEGG" id="gsn:YC6258_04820"/>
<dbReference type="PANTHER" id="PTHR22946">
    <property type="entry name" value="DIENELACTONE HYDROLASE DOMAIN-CONTAINING PROTEIN-RELATED"/>
    <property type="match status" value="1"/>
</dbReference>
<dbReference type="PATRIC" id="fig|1445510.3.peg.4783"/>
<dbReference type="Proteomes" id="UP000032266">
    <property type="component" value="Chromosome"/>
</dbReference>
<dbReference type="AlphaFoldDB" id="A0A0C5VQJ0"/>
<dbReference type="GO" id="GO:0016787">
    <property type="term" value="F:hydrolase activity"/>
    <property type="evidence" value="ECO:0007669"/>
    <property type="project" value="UniProtKB-KW"/>
</dbReference>
<keyword evidence="3" id="KW-0378">Hydrolase</keyword>
<accession>A0A0C5VQJ0</accession>
<protein>
    <submittedName>
        <fullName evidence="3">Dienelactone hydrolase-related enzyme</fullName>
    </submittedName>
</protein>
<dbReference type="PANTHER" id="PTHR22946:SF4">
    <property type="entry name" value="ESTERASE FRSA"/>
    <property type="match status" value="1"/>
</dbReference>
<proteinExistence type="predicted"/>
<organism evidence="3 4">
    <name type="scientific">Gynuella sunshinyii YC6258</name>
    <dbReference type="NCBI Taxonomy" id="1445510"/>
    <lineage>
        <taxon>Bacteria</taxon>
        <taxon>Pseudomonadati</taxon>
        <taxon>Pseudomonadota</taxon>
        <taxon>Gammaproteobacteria</taxon>
        <taxon>Oceanospirillales</taxon>
        <taxon>Saccharospirillaceae</taxon>
        <taxon>Gynuella</taxon>
    </lineage>
</organism>
<dbReference type="Gene3D" id="3.40.50.1820">
    <property type="entry name" value="alpha/beta hydrolase"/>
    <property type="match status" value="1"/>
</dbReference>
<dbReference type="InterPro" id="IPR029058">
    <property type="entry name" value="AB_hydrolase_fold"/>
</dbReference>
<evidence type="ECO:0000313" key="3">
    <source>
        <dbReference type="EMBL" id="AJQ96852.1"/>
    </source>
</evidence>
<evidence type="ECO:0000256" key="1">
    <source>
        <dbReference type="SAM" id="Coils"/>
    </source>
</evidence>
<dbReference type="InterPro" id="IPR050261">
    <property type="entry name" value="FrsA_esterase"/>
</dbReference>
<dbReference type="InterPro" id="IPR002925">
    <property type="entry name" value="Dienelactn_hydro"/>
</dbReference>
<gene>
    <name evidence="3" type="ORF">YC6258_04820</name>
</gene>